<accession>A0A914V2M1</accession>
<name>A0A914V2M1_9BILA</name>
<feature type="compositionally biased region" description="Low complexity" evidence="1">
    <location>
        <begin position="56"/>
        <end position="84"/>
    </location>
</feature>
<feature type="region of interest" description="Disordered" evidence="1">
    <location>
        <begin position="56"/>
        <end position="96"/>
    </location>
</feature>
<evidence type="ECO:0000256" key="1">
    <source>
        <dbReference type="SAM" id="MobiDB-lite"/>
    </source>
</evidence>
<keyword evidence="2" id="KW-1185">Reference proteome</keyword>
<protein>
    <submittedName>
        <fullName evidence="3">Uncharacterized protein</fullName>
    </submittedName>
</protein>
<dbReference type="AlphaFoldDB" id="A0A914V2M1"/>
<sequence length="119" mass="12627">AFDSGFPKIGPVSGCLKMNQTIMGIGVESQLCLCNTENCNLLSIAPQLTLADIPVSTSSSSSSSSTTTRTITTTTAINANTSTTKSPRDQRDNAAERHDTIKSTVILLLPVLLSYIFCQ</sequence>
<evidence type="ECO:0000313" key="3">
    <source>
        <dbReference type="WBParaSite" id="PSAMB.scaffold14765size1787.g36215.t1"/>
    </source>
</evidence>
<organism evidence="2 3">
    <name type="scientific">Plectus sambesii</name>
    <dbReference type="NCBI Taxonomy" id="2011161"/>
    <lineage>
        <taxon>Eukaryota</taxon>
        <taxon>Metazoa</taxon>
        <taxon>Ecdysozoa</taxon>
        <taxon>Nematoda</taxon>
        <taxon>Chromadorea</taxon>
        <taxon>Plectida</taxon>
        <taxon>Plectina</taxon>
        <taxon>Plectoidea</taxon>
        <taxon>Plectidae</taxon>
        <taxon>Plectus</taxon>
    </lineage>
</organism>
<proteinExistence type="predicted"/>
<evidence type="ECO:0000313" key="2">
    <source>
        <dbReference type="Proteomes" id="UP000887566"/>
    </source>
</evidence>
<dbReference type="WBParaSite" id="PSAMB.scaffold14765size1787.g36215.t1">
    <property type="protein sequence ID" value="PSAMB.scaffold14765size1787.g36215.t1"/>
    <property type="gene ID" value="PSAMB.scaffold14765size1787.g36215"/>
</dbReference>
<feature type="compositionally biased region" description="Basic and acidic residues" evidence="1">
    <location>
        <begin position="86"/>
        <end position="96"/>
    </location>
</feature>
<dbReference type="Proteomes" id="UP000887566">
    <property type="component" value="Unplaced"/>
</dbReference>
<reference evidence="3" key="1">
    <citation type="submission" date="2022-11" db="UniProtKB">
        <authorList>
            <consortium name="WormBaseParasite"/>
        </authorList>
    </citation>
    <scope>IDENTIFICATION</scope>
</reference>